<dbReference type="InterPro" id="IPR031768">
    <property type="entry name" value="CBM60_xylan-bd"/>
</dbReference>
<feature type="domain" description="Carbohydrate binding module xylan-binding" evidence="1">
    <location>
        <begin position="805"/>
        <end position="897"/>
    </location>
</feature>
<dbReference type="InterPro" id="IPR044016">
    <property type="entry name" value="Big_13"/>
</dbReference>
<evidence type="ECO:0000259" key="2">
    <source>
        <dbReference type="Pfam" id="PF19077"/>
    </source>
</evidence>
<dbReference type="GO" id="GO:0004553">
    <property type="term" value="F:hydrolase activity, hydrolyzing O-glycosyl compounds"/>
    <property type="evidence" value="ECO:0007669"/>
    <property type="project" value="InterPro"/>
</dbReference>
<dbReference type="InterPro" id="IPR002105">
    <property type="entry name" value="Dockerin_1_rpt"/>
</dbReference>
<feature type="domain" description="Bacterial Ig-like" evidence="2">
    <location>
        <begin position="603"/>
        <end position="694"/>
    </location>
</feature>
<dbReference type="Pfam" id="PF20254">
    <property type="entry name" value="DMFA2_C"/>
    <property type="match status" value="1"/>
</dbReference>
<dbReference type="Gene3D" id="2.60.40.10">
    <property type="entry name" value="Immunoglobulins"/>
    <property type="match status" value="1"/>
</dbReference>
<evidence type="ECO:0000259" key="1">
    <source>
        <dbReference type="Pfam" id="PF16841"/>
    </source>
</evidence>
<dbReference type="Proteomes" id="UP000319143">
    <property type="component" value="Unassembled WGS sequence"/>
</dbReference>
<keyword evidence="5" id="KW-1185">Reference proteome</keyword>
<dbReference type="Gene3D" id="2.60.60.40">
    <property type="match status" value="2"/>
</dbReference>
<dbReference type="Pfam" id="PF19077">
    <property type="entry name" value="Big_13"/>
    <property type="match status" value="1"/>
</dbReference>
<dbReference type="SUPFAM" id="SSF63446">
    <property type="entry name" value="Type I dockerin domain"/>
    <property type="match status" value="1"/>
</dbReference>
<proteinExistence type="predicted"/>
<evidence type="ECO:0000259" key="3">
    <source>
        <dbReference type="Pfam" id="PF20254"/>
    </source>
</evidence>
<feature type="domain" description="N,N-dimethylformamidase beta subunit-like C-terminal" evidence="3">
    <location>
        <begin position="66"/>
        <end position="434"/>
    </location>
</feature>
<gene>
    <name evidence="4" type="ORF">Poly41_40870</name>
</gene>
<dbReference type="InterPro" id="IPR013783">
    <property type="entry name" value="Ig-like_fold"/>
</dbReference>
<dbReference type="Pfam" id="PF16841">
    <property type="entry name" value="CBM60"/>
    <property type="match status" value="2"/>
</dbReference>
<evidence type="ECO:0000313" key="4">
    <source>
        <dbReference type="EMBL" id="TWU34943.1"/>
    </source>
</evidence>
<dbReference type="Gene3D" id="1.10.1330.10">
    <property type="entry name" value="Dockerin domain"/>
    <property type="match status" value="1"/>
</dbReference>
<dbReference type="InterPro" id="IPR046540">
    <property type="entry name" value="DMFA2_C"/>
</dbReference>
<reference evidence="4 5" key="1">
    <citation type="submission" date="2019-02" db="EMBL/GenBank/DDBJ databases">
        <title>Deep-cultivation of Planctomycetes and their phenomic and genomic characterization uncovers novel biology.</title>
        <authorList>
            <person name="Wiegand S."/>
            <person name="Jogler M."/>
            <person name="Boedeker C."/>
            <person name="Pinto D."/>
            <person name="Vollmers J."/>
            <person name="Rivas-Marin E."/>
            <person name="Kohn T."/>
            <person name="Peeters S.H."/>
            <person name="Heuer A."/>
            <person name="Rast P."/>
            <person name="Oberbeckmann S."/>
            <person name="Bunk B."/>
            <person name="Jeske O."/>
            <person name="Meyerdierks A."/>
            <person name="Storesund J.E."/>
            <person name="Kallscheuer N."/>
            <person name="Luecker S."/>
            <person name="Lage O.M."/>
            <person name="Pohl T."/>
            <person name="Merkel B.J."/>
            <person name="Hornburger P."/>
            <person name="Mueller R.-W."/>
            <person name="Bruemmer F."/>
            <person name="Labrenz M."/>
            <person name="Spormann A.M."/>
            <person name="Op Den Camp H."/>
            <person name="Overmann J."/>
            <person name="Amann R."/>
            <person name="Jetten M.S.M."/>
            <person name="Mascher T."/>
            <person name="Medema M.H."/>
            <person name="Devos D.P."/>
            <person name="Kaster A.-K."/>
            <person name="Ovreas L."/>
            <person name="Rohde M."/>
            <person name="Galperin M.Y."/>
            <person name="Jogler C."/>
        </authorList>
    </citation>
    <scope>NUCLEOTIDE SEQUENCE [LARGE SCALE GENOMIC DNA]</scope>
    <source>
        <strain evidence="4 5">Poly41</strain>
    </source>
</reference>
<dbReference type="GO" id="GO:0000272">
    <property type="term" value="P:polysaccharide catabolic process"/>
    <property type="evidence" value="ECO:0007669"/>
    <property type="project" value="InterPro"/>
</dbReference>
<organism evidence="4 5">
    <name type="scientific">Novipirellula artificiosorum</name>
    <dbReference type="NCBI Taxonomy" id="2528016"/>
    <lineage>
        <taxon>Bacteria</taxon>
        <taxon>Pseudomonadati</taxon>
        <taxon>Planctomycetota</taxon>
        <taxon>Planctomycetia</taxon>
        <taxon>Pirellulales</taxon>
        <taxon>Pirellulaceae</taxon>
        <taxon>Novipirellula</taxon>
    </lineage>
</organism>
<dbReference type="CDD" id="cd14256">
    <property type="entry name" value="Dockerin_I"/>
    <property type="match status" value="1"/>
</dbReference>
<accession>A0A5C6DCH8</accession>
<sequence length="1058" mass="112489">MMLSCTGLGGTSVECFSSEGAGVSESSWLPAEAPQHAVEGYTSETSFAPGDTFALHVSTSPAQPYRVEIYRLGWYDGDGGRLVAQLPANSNESLIGVEQPIPAPDPVTFEIRADWSATDSFIVPEDWESGYYVANLILTAGPDTGKAQSIPFVVRAEASRNADIVVEVPVNTWQAYNRWGGHSLYDPDPADKVSFDRPYDKSARSLIRYEIPLARFLEREGFDVEYVTNVDVHRDPSSLLDHNLVISTGHDEYWSGEMRTGFDTARDSGTNLVFASSNTAYWQVRYENAEQTLVGYKVSPETIGEDPEPDPSKKSMKFRDLTPARPEHELLGVQYLGGHSPDFNLDESTFSDYTIVESALGDAWFDGTGIVAGDVFENRVGYEWDQVVEGNTLGLTSLFEYAGAPLRADAVKYTAPSGSTVFSTGSMGFSYALDNWRPFGAPTSPADPRLQTFMRNVISDLGAGAVTGDESVVEILAAGYTGEEQMQLLVDGEVVATWDNVGGDRRARQFVTFTYTHPSPLELRDLRVVFANDGNTATGADRNLMVDAIVLDGVRYESEAPTTYSTGTWSSSNGCGPGNKQSEVLHCGGGGYFQYDTSVGGTVTVDLAASSDSGDSSTDKITNDNTPTLIGVAPVGSTVEVVSSLVGSLGTTLAASDGTWSLTSGVVLSDGVHELTSTADGSSVSLPQSVTIDTLGPTVSIEQSVTQADPTTSSLIAFDVLFSESTTTFSSGDVSIAGSAGATTAVVSGNGVSYTASVSGMTSSGTVIASVSAGVASDIAGNPSLASTSQDNVVDYELSTADSVVEILAAGYTGEEQMQLLVDGEVVATWDNVGGDRRARQFVTFTYTHPSPLELRDLRVVFANDGNTATGADRNLMVDAIVLDGVRYESEAPTTYSTGTWSSSNGCGPGNKQSEVLHCGGGGYFQYDTSVQPAAQNQALPQDVNGDGSVSPMDAILVINQLSEIAVGNGEEVLLLTPFDHLDVNADGIVSAQDALQVINFMTRQLRSDSIGQMNVQPGVFHLEVQSDVDDQDEEEDLLNLLADDLSGMQQSFSERNL</sequence>
<dbReference type="InterPro" id="IPR036439">
    <property type="entry name" value="Dockerin_dom_sf"/>
</dbReference>
<dbReference type="Pfam" id="PF00404">
    <property type="entry name" value="Dockerin_1"/>
    <property type="match status" value="1"/>
</dbReference>
<dbReference type="EMBL" id="SJPV01000007">
    <property type="protein sequence ID" value="TWU34943.1"/>
    <property type="molecule type" value="Genomic_DNA"/>
</dbReference>
<feature type="domain" description="Carbohydrate binding module xylan-binding" evidence="1">
    <location>
        <begin position="473"/>
        <end position="565"/>
    </location>
</feature>
<name>A0A5C6DCH8_9BACT</name>
<comment type="caution">
    <text evidence="4">The sequence shown here is derived from an EMBL/GenBank/DDBJ whole genome shotgun (WGS) entry which is preliminary data.</text>
</comment>
<evidence type="ECO:0000313" key="5">
    <source>
        <dbReference type="Proteomes" id="UP000319143"/>
    </source>
</evidence>
<protein>
    <submittedName>
        <fullName evidence="4">Dockerin type I repeat protein</fullName>
    </submittedName>
</protein>
<dbReference type="AlphaFoldDB" id="A0A5C6DCH8"/>